<gene>
    <name evidence="2" type="ORF">SAMN05421803_12112</name>
</gene>
<proteinExistence type="predicted"/>
<evidence type="ECO:0008006" key="4">
    <source>
        <dbReference type="Google" id="ProtNLM"/>
    </source>
</evidence>
<sequence>MPTDTSPAADRLRAPSRLHAFDRYELEYLVPRSRPADVRAEPGARMGRDPCAGDGGHAVRSLYYDTDRLLHHRPTPGPGSGSRPVGTAAGRTRWGRGRHASRPTPRASSSGSRPP</sequence>
<feature type="compositionally biased region" description="Basic and acidic residues" evidence="1">
    <location>
        <begin position="38"/>
        <end position="48"/>
    </location>
</feature>
<evidence type="ECO:0000313" key="3">
    <source>
        <dbReference type="Proteomes" id="UP000184452"/>
    </source>
</evidence>
<feature type="compositionally biased region" description="Polar residues" evidence="1">
    <location>
        <begin position="106"/>
        <end position="115"/>
    </location>
</feature>
<evidence type="ECO:0000313" key="2">
    <source>
        <dbReference type="EMBL" id="SHK47789.1"/>
    </source>
</evidence>
<organism evidence="2 3">
    <name type="scientific">Nocardiopsis flavescens</name>
    <dbReference type="NCBI Taxonomy" id="758803"/>
    <lineage>
        <taxon>Bacteria</taxon>
        <taxon>Bacillati</taxon>
        <taxon>Actinomycetota</taxon>
        <taxon>Actinomycetes</taxon>
        <taxon>Streptosporangiales</taxon>
        <taxon>Nocardiopsidaceae</taxon>
        <taxon>Nocardiopsis</taxon>
    </lineage>
</organism>
<protein>
    <recommendedName>
        <fullName evidence="4">VTC domain-containing protein</fullName>
    </recommendedName>
</protein>
<reference evidence="2 3" key="1">
    <citation type="submission" date="2016-11" db="EMBL/GenBank/DDBJ databases">
        <authorList>
            <person name="Jaros S."/>
            <person name="Januszkiewicz K."/>
            <person name="Wedrychowicz H."/>
        </authorList>
    </citation>
    <scope>NUCLEOTIDE SEQUENCE [LARGE SCALE GENOMIC DNA]</scope>
    <source>
        <strain evidence="2 3">CGMCC 4.5723</strain>
    </source>
</reference>
<feature type="compositionally biased region" description="Low complexity" evidence="1">
    <location>
        <begin position="81"/>
        <end position="92"/>
    </location>
</feature>
<keyword evidence="3" id="KW-1185">Reference proteome</keyword>
<evidence type="ECO:0000256" key="1">
    <source>
        <dbReference type="SAM" id="MobiDB-lite"/>
    </source>
</evidence>
<feature type="region of interest" description="Disordered" evidence="1">
    <location>
        <begin position="38"/>
        <end position="115"/>
    </location>
</feature>
<accession>A0A1M6SSX9</accession>
<dbReference type="STRING" id="758803.SAMN05421803_12112"/>
<dbReference type="AlphaFoldDB" id="A0A1M6SSX9"/>
<name>A0A1M6SSX9_9ACTN</name>
<dbReference type="Proteomes" id="UP000184452">
    <property type="component" value="Unassembled WGS sequence"/>
</dbReference>
<dbReference type="EMBL" id="FQZK01000021">
    <property type="protein sequence ID" value="SHK47789.1"/>
    <property type="molecule type" value="Genomic_DNA"/>
</dbReference>